<keyword evidence="2" id="KW-1185">Reference proteome</keyword>
<accession>A0A239LVR2</accession>
<proteinExistence type="predicted"/>
<dbReference type="Proteomes" id="UP000198280">
    <property type="component" value="Unassembled WGS sequence"/>
</dbReference>
<organism evidence="1 2">
    <name type="scientific">Actinacidiphila glaucinigra</name>
    <dbReference type="NCBI Taxonomy" id="235986"/>
    <lineage>
        <taxon>Bacteria</taxon>
        <taxon>Bacillati</taxon>
        <taxon>Actinomycetota</taxon>
        <taxon>Actinomycetes</taxon>
        <taxon>Kitasatosporales</taxon>
        <taxon>Streptomycetaceae</taxon>
        <taxon>Actinacidiphila</taxon>
    </lineage>
</organism>
<reference evidence="1 2" key="1">
    <citation type="submission" date="2017-06" db="EMBL/GenBank/DDBJ databases">
        <authorList>
            <person name="Kim H.J."/>
            <person name="Triplett B.A."/>
        </authorList>
    </citation>
    <scope>NUCLEOTIDE SEQUENCE [LARGE SCALE GENOMIC DNA]</scope>
    <source>
        <strain evidence="1 2">CGMCC 4.1858</strain>
    </source>
</reference>
<gene>
    <name evidence="1" type="ORF">SAMN05216252_121136</name>
</gene>
<dbReference type="OrthoDB" id="4303490at2"/>
<name>A0A239LVR2_9ACTN</name>
<protein>
    <submittedName>
        <fullName evidence="1">Uncharacterized protein</fullName>
    </submittedName>
</protein>
<dbReference type="EMBL" id="FZOF01000021">
    <property type="protein sequence ID" value="SNT34616.1"/>
    <property type="molecule type" value="Genomic_DNA"/>
</dbReference>
<evidence type="ECO:0000313" key="2">
    <source>
        <dbReference type="Proteomes" id="UP000198280"/>
    </source>
</evidence>
<dbReference type="AlphaFoldDB" id="A0A239LVR2"/>
<evidence type="ECO:0000313" key="1">
    <source>
        <dbReference type="EMBL" id="SNT34616.1"/>
    </source>
</evidence>
<sequence>MDEMTRMHRPGEKVPASGIYECTCGQGHRFTSTDVLGHTFPPVPHECSGVGWNLLTPAHAERSP</sequence>